<keyword evidence="5" id="KW-1185">Reference proteome</keyword>
<comment type="caution">
    <text evidence="4">The sequence shown here is derived from an EMBL/GenBank/DDBJ whole genome shotgun (WGS) entry which is preliminary data.</text>
</comment>
<name>A0A5M3ZFH1_ASPTE</name>
<dbReference type="PANTHER" id="PTHR38794:SF3">
    <property type="entry name" value="INTEGRAL MEMBRANE PROTEIN"/>
    <property type="match status" value="1"/>
</dbReference>
<feature type="transmembrane region" description="Helical" evidence="2">
    <location>
        <begin position="176"/>
        <end position="201"/>
    </location>
</feature>
<dbReference type="VEuPathDB" id="FungiDB:ATEG_09735"/>
<evidence type="ECO:0000256" key="2">
    <source>
        <dbReference type="SAM" id="Phobius"/>
    </source>
</evidence>
<dbReference type="PANTHER" id="PTHR38794">
    <property type="entry name" value="INTEGRAL MEMBRANE PROTEIN"/>
    <property type="match status" value="1"/>
</dbReference>
<feature type="compositionally biased region" description="Basic residues" evidence="1">
    <location>
        <begin position="319"/>
        <end position="328"/>
    </location>
</feature>
<feature type="transmembrane region" description="Helical" evidence="2">
    <location>
        <begin position="254"/>
        <end position="272"/>
    </location>
</feature>
<organism evidence="4 5">
    <name type="scientific">Aspergillus terreus</name>
    <dbReference type="NCBI Taxonomy" id="33178"/>
    <lineage>
        <taxon>Eukaryota</taxon>
        <taxon>Fungi</taxon>
        <taxon>Dikarya</taxon>
        <taxon>Ascomycota</taxon>
        <taxon>Pezizomycotina</taxon>
        <taxon>Eurotiomycetes</taxon>
        <taxon>Eurotiomycetidae</taxon>
        <taxon>Eurotiales</taxon>
        <taxon>Aspergillaceae</taxon>
        <taxon>Aspergillus</taxon>
        <taxon>Aspergillus subgen. Circumdati</taxon>
    </lineage>
</organism>
<feature type="compositionally biased region" description="Polar residues" evidence="1">
    <location>
        <begin position="302"/>
        <end position="318"/>
    </location>
</feature>
<sequence length="386" mass="42394">MSTSADDLLPPLLPITPNDHGGWVVAVSTILLILTVLASTTTVISRVRALRSLPLSDSVTALGCILFIPQTVCINLASVHGIGKHRDALSDVSFRIYTKNLYASQLLAILVLTCSKAAVILLVLSLKPFEKIRHACNVALGAIGVWALASLIGLGVQCKQPEPWHFSSERCAHQHALYIGVAIVHIILDMAVIVLPVILLWTVRMIQWRRYQISALFAIRLIVPALTIPGLLSLRPVFSATPPDPSWHALMPAIWLQLVLSTSIVCNCIPPLRRVLADLQTGMMAGTVTEFFEYSVSGGHSNNTVDRSGSRSGSQIGTKKSRSRRSKSRNMFQGSSAVHSVDRRESQTNLRDDVILQTIDYEVRYDGIRRTRTSPSCEEESFRSDV</sequence>
<feature type="transmembrane region" description="Helical" evidence="2">
    <location>
        <begin position="59"/>
        <end position="82"/>
    </location>
</feature>
<evidence type="ECO:0000256" key="1">
    <source>
        <dbReference type="SAM" id="MobiDB-lite"/>
    </source>
</evidence>
<evidence type="ECO:0000313" key="5">
    <source>
        <dbReference type="Proteomes" id="UP000452235"/>
    </source>
</evidence>
<reference evidence="4 5" key="1">
    <citation type="submission" date="2020-01" db="EMBL/GenBank/DDBJ databases">
        <title>Aspergillus terreus IFO 6365 whole genome shotgun sequence.</title>
        <authorList>
            <person name="Kanamasa S."/>
            <person name="Takahashi H."/>
        </authorList>
    </citation>
    <scope>NUCLEOTIDE SEQUENCE [LARGE SCALE GENOMIC DNA]</scope>
    <source>
        <strain evidence="4 5">IFO 6365</strain>
    </source>
</reference>
<keyword evidence="2" id="KW-0472">Membrane</keyword>
<feature type="transmembrane region" description="Helical" evidence="2">
    <location>
        <begin position="20"/>
        <end position="38"/>
    </location>
</feature>
<feature type="transmembrane region" description="Helical" evidence="2">
    <location>
        <begin position="136"/>
        <end position="156"/>
    </location>
</feature>
<keyword evidence="2" id="KW-1133">Transmembrane helix</keyword>
<evidence type="ECO:0000259" key="3">
    <source>
        <dbReference type="Pfam" id="PF20684"/>
    </source>
</evidence>
<feature type="transmembrane region" description="Helical" evidence="2">
    <location>
        <begin position="102"/>
        <end position="124"/>
    </location>
</feature>
<protein>
    <recommendedName>
        <fullName evidence="3">Rhodopsin domain-containing protein</fullName>
    </recommendedName>
</protein>
<feature type="region of interest" description="Disordered" evidence="1">
    <location>
        <begin position="302"/>
        <end position="345"/>
    </location>
</feature>
<dbReference type="Pfam" id="PF20684">
    <property type="entry name" value="Fung_rhodopsin"/>
    <property type="match status" value="1"/>
</dbReference>
<dbReference type="InterPro" id="IPR049326">
    <property type="entry name" value="Rhodopsin_dom_fungi"/>
</dbReference>
<dbReference type="EMBL" id="BLJY01000013">
    <property type="protein sequence ID" value="GFF20898.1"/>
    <property type="molecule type" value="Genomic_DNA"/>
</dbReference>
<dbReference type="Proteomes" id="UP000452235">
    <property type="component" value="Unassembled WGS sequence"/>
</dbReference>
<feature type="transmembrane region" description="Helical" evidence="2">
    <location>
        <begin position="213"/>
        <end position="234"/>
    </location>
</feature>
<dbReference type="AlphaFoldDB" id="A0A5M3ZFH1"/>
<proteinExistence type="predicted"/>
<dbReference type="OrthoDB" id="3918601at2759"/>
<gene>
    <name evidence="4" type="ORF">ATEIFO6365_0013023200</name>
</gene>
<keyword evidence="2" id="KW-0812">Transmembrane</keyword>
<accession>A0A5M3ZFH1</accession>
<feature type="domain" description="Rhodopsin" evidence="3">
    <location>
        <begin position="43"/>
        <end position="276"/>
    </location>
</feature>
<evidence type="ECO:0000313" key="4">
    <source>
        <dbReference type="EMBL" id="GFF20898.1"/>
    </source>
</evidence>